<evidence type="ECO:0000256" key="1">
    <source>
        <dbReference type="SAM" id="SignalP"/>
    </source>
</evidence>
<proteinExistence type="predicted"/>
<dbReference type="EMBL" id="LUKN01000530">
    <property type="protein sequence ID" value="OAR02756.1"/>
    <property type="molecule type" value="Genomic_DNA"/>
</dbReference>
<dbReference type="Proteomes" id="UP000243081">
    <property type="component" value="Unassembled WGS sequence"/>
</dbReference>
<gene>
    <name evidence="2" type="ORF">LLEC1_07594</name>
</gene>
<sequence length="127" mass="13919">MKLTSLAVAASSLAVVSASPVEKRQVGGVLICTGPDATGDCIYQKYELKKCHQLAAPFLANSATFAPDGDDFYCFPRTRNCDGICTSPTGCTFGQVDFNYEHKFNLTAISWNTLLRSFDCFEKEKKN</sequence>
<dbReference type="OrthoDB" id="2910287at2759"/>
<dbReference type="OMA" id="ECFPRIG"/>
<protein>
    <submittedName>
        <fullName evidence="2">Uncharacterized protein</fullName>
    </submittedName>
</protein>
<comment type="caution">
    <text evidence="2">The sequence shown here is derived from an EMBL/GenBank/DDBJ whole genome shotgun (WGS) entry which is preliminary data.</text>
</comment>
<keyword evidence="1" id="KW-0732">Signal</keyword>
<accession>A0A179IJA9</accession>
<reference evidence="2 3" key="1">
    <citation type="submission" date="2016-03" db="EMBL/GenBank/DDBJ databases">
        <title>Fine-scale spatial genetic structure of a fungal parasite of coffee scale insects.</title>
        <authorList>
            <person name="Jackson D."/>
            <person name="Zemenick K.A."/>
            <person name="Malloure B."/>
            <person name="Quandt C.A."/>
            <person name="James T.Y."/>
        </authorList>
    </citation>
    <scope>NUCLEOTIDE SEQUENCE [LARGE SCALE GENOMIC DNA]</scope>
    <source>
        <strain evidence="2 3">UM487</strain>
    </source>
</reference>
<keyword evidence="3" id="KW-1185">Reference proteome</keyword>
<dbReference type="AlphaFoldDB" id="A0A179IJA9"/>
<feature type="chain" id="PRO_5008104485" evidence="1">
    <location>
        <begin position="19"/>
        <end position="127"/>
    </location>
</feature>
<evidence type="ECO:0000313" key="3">
    <source>
        <dbReference type="Proteomes" id="UP000243081"/>
    </source>
</evidence>
<feature type="signal peptide" evidence="1">
    <location>
        <begin position="1"/>
        <end position="18"/>
    </location>
</feature>
<organism evidence="2 3">
    <name type="scientific">Cordyceps confragosa</name>
    <name type="common">Lecanicillium lecanii</name>
    <dbReference type="NCBI Taxonomy" id="2714763"/>
    <lineage>
        <taxon>Eukaryota</taxon>
        <taxon>Fungi</taxon>
        <taxon>Dikarya</taxon>
        <taxon>Ascomycota</taxon>
        <taxon>Pezizomycotina</taxon>
        <taxon>Sordariomycetes</taxon>
        <taxon>Hypocreomycetidae</taxon>
        <taxon>Hypocreales</taxon>
        <taxon>Cordycipitaceae</taxon>
        <taxon>Akanthomyces</taxon>
    </lineage>
</organism>
<name>A0A179IJA9_CORDF</name>
<evidence type="ECO:0000313" key="2">
    <source>
        <dbReference type="EMBL" id="OAR02756.1"/>
    </source>
</evidence>